<accession>A0AAN8P0N1</accession>
<dbReference type="EMBL" id="JAVHNR010000001">
    <property type="protein sequence ID" value="KAK6355675.1"/>
    <property type="molecule type" value="Genomic_DNA"/>
</dbReference>
<comment type="caution">
    <text evidence="2">The sequence shown here is derived from an EMBL/GenBank/DDBJ whole genome shotgun (WGS) entry which is preliminary data.</text>
</comment>
<sequence length="92" mass="10376">MNNSNRNQLPEDAACALLLRENRMLKITILELQIAQCRNLAIIDRFVSGQLNDPNGGLPSNRQRLLQTRMEELEASLVELRSEGEVNENNTG</sequence>
<name>A0AAN8P0N1_9PEZI</name>
<gene>
    <name evidence="2" type="ORF">TWF718_000068</name>
</gene>
<evidence type="ECO:0000313" key="2">
    <source>
        <dbReference type="EMBL" id="KAK6355675.1"/>
    </source>
</evidence>
<evidence type="ECO:0000256" key="1">
    <source>
        <dbReference type="SAM" id="Coils"/>
    </source>
</evidence>
<keyword evidence="3" id="KW-1185">Reference proteome</keyword>
<reference evidence="2 3" key="1">
    <citation type="submission" date="2019-10" db="EMBL/GenBank/DDBJ databases">
        <authorList>
            <person name="Palmer J.M."/>
        </authorList>
    </citation>
    <scope>NUCLEOTIDE SEQUENCE [LARGE SCALE GENOMIC DNA]</scope>
    <source>
        <strain evidence="2 3">TWF718</strain>
    </source>
</reference>
<protein>
    <submittedName>
        <fullName evidence="2">Uncharacterized protein</fullName>
    </submittedName>
</protein>
<keyword evidence="1" id="KW-0175">Coiled coil</keyword>
<dbReference type="Proteomes" id="UP001313282">
    <property type="component" value="Unassembled WGS sequence"/>
</dbReference>
<dbReference type="AlphaFoldDB" id="A0AAN8P0N1"/>
<evidence type="ECO:0000313" key="3">
    <source>
        <dbReference type="Proteomes" id="UP001313282"/>
    </source>
</evidence>
<proteinExistence type="predicted"/>
<organism evidence="2 3">
    <name type="scientific">Orbilia javanica</name>
    <dbReference type="NCBI Taxonomy" id="47235"/>
    <lineage>
        <taxon>Eukaryota</taxon>
        <taxon>Fungi</taxon>
        <taxon>Dikarya</taxon>
        <taxon>Ascomycota</taxon>
        <taxon>Pezizomycotina</taxon>
        <taxon>Orbiliomycetes</taxon>
        <taxon>Orbiliales</taxon>
        <taxon>Orbiliaceae</taxon>
        <taxon>Orbilia</taxon>
    </lineage>
</organism>
<feature type="coiled-coil region" evidence="1">
    <location>
        <begin position="63"/>
        <end position="90"/>
    </location>
</feature>